<name>A0A9P6DMX7_9AGAM</name>
<evidence type="ECO:0000256" key="2">
    <source>
        <dbReference type="SAM" id="SignalP"/>
    </source>
</evidence>
<feature type="chain" id="PRO_5040330692" description="Secreted protein" evidence="2">
    <location>
        <begin position="20"/>
        <end position="255"/>
    </location>
</feature>
<comment type="caution">
    <text evidence="3">The sequence shown here is derived from an EMBL/GenBank/DDBJ whole genome shotgun (WGS) entry which is preliminary data.</text>
</comment>
<feature type="signal peptide" evidence="2">
    <location>
        <begin position="1"/>
        <end position="19"/>
    </location>
</feature>
<dbReference type="Proteomes" id="UP000886523">
    <property type="component" value="Unassembled WGS sequence"/>
</dbReference>
<evidence type="ECO:0000313" key="3">
    <source>
        <dbReference type="EMBL" id="KAF9504729.1"/>
    </source>
</evidence>
<evidence type="ECO:0000313" key="4">
    <source>
        <dbReference type="Proteomes" id="UP000886523"/>
    </source>
</evidence>
<evidence type="ECO:0008006" key="5">
    <source>
        <dbReference type="Google" id="ProtNLM"/>
    </source>
</evidence>
<dbReference type="EMBL" id="MU129199">
    <property type="protein sequence ID" value="KAF9504729.1"/>
    <property type="molecule type" value="Genomic_DNA"/>
</dbReference>
<feature type="compositionally biased region" description="Polar residues" evidence="1">
    <location>
        <begin position="227"/>
        <end position="238"/>
    </location>
</feature>
<feature type="compositionally biased region" description="Polar residues" evidence="1">
    <location>
        <begin position="208"/>
        <end position="217"/>
    </location>
</feature>
<organism evidence="3 4">
    <name type="scientific">Hydnum rufescens UP504</name>
    <dbReference type="NCBI Taxonomy" id="1448309"/>
    <lineage>
        <taxon>Eukaryota</taxon>
        <taxon>Fungi</taxon>
        <taxon>Dikarya</taxon>
        <taxon>Basidiomycota</taxon>
        <taxon>Agaricomycotina</taxon>
        <taxon>Agaricomycetes</taxon>
        <taxon>Cantharellales</taxon>
        <taxon>Hydnaceae</taxon>
        <taxon>Hydnum</taxon>
    </lineage>
</organism>
<keyword evidence="2" id="KW-0732">Signal</keyword>
<dbReference type="AlphaFoldDB" id="A0A9P6DMX7"/>
<evidence type="ECO:0000256" key="1">
    <source>
        <dbReference type="SAM" id="MobiDB-lite"/>
    </source>
</evidence>
<feature type="region of interest" description="Disordered" evidence="1">
    <location>
        <begin position="192"/>
        <end position="243"/>
    </location>
</feature>
<sequence>MVCLLLLCCCWLLLLLAAACCCYSVALLFAVAVVSWAQGPQTNHTPAEVDFHLPTTPANPQTKTKCMVQMSTTHPLLWVCGTTRIQIKPPETMTHPNGHPSICKTEYKARNRGAKSVPHTHFGRLLSFVKTRPTSTRASPQPSPSTKTPTQHNPIQEPMITVQKMSTTHPLRRVCGNFKQQVETTMQALDEPHTCRSGYSSEPHPPTEATTLPSENTRPWVRGNPNGEAQNDVPSTTHPPKRYHTPARVEYVVYF</sequence>
<reference evidence="3" key="1">
    <citation type="journal article" date="2020" name="Nat. Commun.">
        <title>Large-scale genome sequencing of mycorrhizal fungi provides insights into the early evolution of symbiotic traits.</title>
        <authorList>
            <person name="Miyauchi S."/>
            <person name="Kiss E."/>
            <person name="Kuo A."/>
            <person name="Drula E."/>
            <person name="Kohler A."/>
            <person name="Sanchez-Garcia M."/>
            <person name="Morin E."/>
            <person name="Andreopoulos B."/>
            <person name="Barry K.W."/>
            <person name="Bonito G."/>
            <person name="Buee M."/>
            <person name="Carver A."/>
            <person name="Chen C."/>
            <person name="Cichocki N."/>
            <person name="Clum A."/>
            <person name="Culley D."/>
            <person name="Crous P.W."/>
            <person name="Fauchery L."/>
            <person name="Girlanda M."/>
            <person name="Hayes R.D."/>
            <person name="Keri Z."/>
            <person name="LaButti K."/>
            <person name="Lipzen A."/>
            <person name="Lombard V."/>
            <person name="Magnuson J."/>
            <person name="Maillard F."/>
            <person name="Murat C."/>
            <person name="Nolan M."/>
            <person name="Ohm R.A."/>
            <person name="Pangilinan J."/>
            <person name="Pereira M.F."/>
            <person name="Perotto S."/>
            <person name="Peter M."/>
            <person name="Pfister S."/>
            <person name="Riley R."/>
            <person name="Sitrit Y."/>
            <person name="Stielow J.B."/>
            <person name="Szollosi G."/>
            <person name="Zifcakova L."/>
            <person name="Stursova M."/>
            <person name="Spatafora J.W."/>
            <person name="Tedersoo L."/>
            <person name="Vaario L.M."/>
            <person name="Yamada A."/>
            <person name="Yan M."/>
            <person name="Wang P."/>
            <person name="Xu J."/>
            <person name="Bruns T."/>
            <person name="Baldrian P."/>
            <person name="Vilgalys R."/>
            <person name="Dunand C."/>
            <person name="Henrissat B."/>
            <person name="Grigoriev I.V."/>
            <person name="Hibbett D."/>
            <person name="Nagy L.G."/>
            <person name="Martin F.M."/>
        </authorList>
    </citation>
    <scope>NUCLEOTIDE SEQUENCE</scope>
    <source>
        <strain evidence="3">UP504</strain>
    </source>
</reference>
<protein>
    <recommendedName>
        <fullName evidence="5">Secreted protein</fullName>
    </recommendedName>
</protein>
<accession>A0A9P6DMX7</accession>
<gene>
    <name evidence="3" type="ORF">BS47DRAFT_1368580</name>
</gene>
<keyword evidence="4" id="KW-1185">Reference proteome</keyword>
<proteinExistence type="predicted"/>
<feature type="region of interest" description="Disordered" evidence="1">
    <location>
        <begin position="131"/>
        <end position="155"/>
    </location>
</feature>